<organism evidence="2 3">
    <name type="scientific">Tritrichomonas musculus</name>
    <dbReference type="NCBI Taxonomy" id="1915356"/>
    <lineage>
        <taxon>Eukaryota</taxon>
        <taxon>Metamonada</taxon>
        <taxon>Parabasalia</taxon>
        <taxon>Tritrichomonadida</taxon>
        <taxon>Tritrichomonadidae</taxon>
        <taxon>Tritrichomonas</taxon>
    </lineage>
</organism>
<dbReference type="Proteomes" id="UP001470230">
    <property type="component" value="Unassembled WGS sequence"/>
</dbReference>
<feature type="compositionally biased region" description="Acidic residues" evidence="1">
    <location>
        <begin position="124"/>
        <end position="140"/>
    </location>
</feature>
<dbReference type="EMBL" id="JAPFFF010000003">
    <property type="protein sequence ID" value="KAK8893116.1"/>
    <property type="molecule type" value="Genomic_DNA"/>
</dbReference>
<feature type="region of interest" description="Disordered" evidence="1">
    <location>
        <begin position="300"/>
        <end position="323"/>
    </location>
</feature>
<proteinExistence type="predicted"/>
<keyword evidence="3" id="KW-1185">Reference proteome</keyword>
<evidence type="ECO:0008006" key="4">
    <source>
        <dbReference type="Google" id="ProtNLM"/>
    </source>
</evidence>
<protein>
    <recommendedName>
        <fullName evidence="4">Shugoshin C-terminal domain-containing protein</fullName>
    </recommendedName>
</protein>
<evidence type="ECO:0000313" key="3">
    <source>
        <dbReference type="Proteomes" id="UP001470230"/>
    </source>
</evidence>
<feature type="compositionally biased region" description="Polar residues" evidence="1">
    <location>
        <begin position="142"/>
        <end position="169"/>
    </location>
</feature>
<feature type="compositionally biased region" description="Polar residues" evidence="1">
    <location>
        <begin position="186"/>
        <end position="195"/>
    </location>
</feature>
<feature type="compositionally biased region" description="Polar residues" evidence="1">
    <location>
        <begin position="301"/>
        <end position="314"/>
    </location>
</feature>
<comment type="caution">
    <text evidence="2">The sequence shown here is derived from an EMBL/GenBank/DDBJ whole genome shotgun (WGS) entry which is preliminary data.</text>
</comment>
<name>A0ABR2KQM6_9EUKA</name>
<evidence type="ECO:0000256" key="1">
    <source>
        <dbReference type="SAM" id="MobiDB-lite"/>
    </source>
</evidence>
<sequence length="323" mass="36936">MNSSGKLYSCSSRNQDENLQSNVEKNQAIIQKQNEQLTKLREYFVNLRNRYHDERRDFAMKSISLQRAIDHTKKKGDQLELRINEIRSSIENAENEKSANDLIQKIWCILKTFRKEVFAEAGEDLPSDNDYPIDNDDDLSNNEILNANYGNQLDPSISKRSAKYNSSAKNAMPKSKSKRSNKNKNTNIPIDSDSSLFDHDQPLPSELDMGPSDNDKCILSSRMNDSIEMTPISSSTTNNTDEIMNTPIIQSTNNYYDSIASRRTRRRCTTNVYYKEPSLKNALTPGDPFTFSIEDGIVTPTIPNNYSRDTPSINTKRRGRKNH</sequence>
<gene>
    <name evidence="2" type="ORF">M9Y10_021531</name>
</gene>
<evidence type="ECO:0000313" key="2">
    <source>
        <dbReference type="EMBL" id="KAK8893116.1"/>
    </source>
</evidence>
<feature type="region of interest" description="Disordered" evidence="1">
    <location>
        <begin position="124"/>
        <end position="213"/>
    </location>
</feature>
<reference evidence="2 3" key="1">
    <citation type="submission" date="2024-04" db="EMBL/GenBank/DDBJ databases">
        <title>Tritrichomonas musculus Genome.</title>
        <authorList>
            <person name="Alves-Ferreira E."/>
            <person name="Grigg M."/>
            <person name="Lorenzi H."/>
            <person name="Galac M."/>
        </authorList>
    </citation>
    <scope>NUCLEOTIDE SEQUENCE [LARGE SCALE GENOMIC DNA]</scope>
    <source>
        <strain evidence="2 3">EAF2021</strain>
    </source>
</reference>
<accession>A0ABR2KQM6</accession>